<dbReference type="OrthoDB" id="1612078at2759"/>
<dbReference type="InterPro" id="IPR021102">
    <property type="entry name" value="PNGase_A"/>
</dbReference>
<protein>
    <recommendedName>
        <fullName evidence="3">Peptide N-acetyl-beta-D-glucosaminyl asparaginase amidase A N-terminal domain-containing protein</fullName>
    </recommendedName>
</protein>
<dbReference type="Pfam" id="PF25156">
    <property type="entry name" value="PNGase_A_C"/>
    <property type="match status" value="1"/>
</dbReference>
<keyword evidence="5" id="KW-1185">Reference proteome</keyword>
<evidence type="ECO:0000259" key="3">
    <source>
        <dbReference type="Pfam" id="PF12222"/>
    </source>
</evidence>
<dbReference type="EMBL" id="KZ805549">
    <property type="protein sequence ID" value="PVH94122.1"/>
    <property type="molecule type" value="Genomic_DNA"/>
</dbReference>
<dbReference type="STRING" id="97972.A0A2V1D7U8"/>
<evidence type="ECO:0000256" key="1">
    <source>
        <dbReference type="SAM" id="MobiDB-lite"/>
    </source>
</evidence>
<dbReference type="AlphaFoldDB" id="A0A2V1D7U8"/>
<organism evidence="4 5">
    <name type="scientific">Periconia macrospinosa</name>
    <dbReference type="NCBI Taxonomy" id="97972"/>
    <lineage>
        <taxon>Eukaryota</taxon>
        <taxon>Fungi</taxon>
        <taxon>Dikarya</taxon>
        <taxon>Ascomycota</taxon>
        <taxon>Pezizomycotina</taxon>
        <taxon>Dothideomycetes</taxon>
        <taxon>Pleosporomycetidae</taxon>
        <taxon>Pleosporales</taxon>
        <taxon>Massarineae</taxon>
        <taxon>Periconiaceae</taxon>
        <taxon>Periconia</taxon>
    </lineage>
</organism>
<dbReference type="Pfam" id="PF12222">
    <property type="entry name" value="PNGaseA"/>
    <property type="match status" value="1"/>
</dbReference>
<proteinExistence type="predicted"/>
<keyword evidence="2" id="KW-1133">Transmembrane helix</keyword>
<gene>
    <name evidence="4" type="ORF">DM02DRAFT_203899</name>
</gene>
<keyword evidence="2" id="KW-0472">Membrane</keyword>
<dbReference type="InterPro" id="IPR056948">
    <property type="entry name" value="PNGaseA_N"/>
</dbReference>
<name>A0A2V1D7U8_9PLEO</name>
<keyword evidence="2" id="KW-0812">Transmembrane</keyword>
<feature type="transmembrane region" description="Helical" evidence="2">
    <location>
        <begin position="64"/>
        <end position="82"/>
    </location>
</feature>
<dbReference type="PANTHER" id="PTHR31104">
    <property type="entry name" value="PEPTIDE-N4-(N-ACETYL-BETA-GLUCOSAMINYL)ASPARAGINE AMIDASE A PROTEIN"/>
    <property type="match status" value="1"/>
</dbReference>
<evidence type="ECO:0000313" key="5">
    <source>
        <dbReference type="Proteomes" id="UP000244855"/>
    </source>
</evidence>
<accession>A0A2V1D7U8</accession>
<evidence type="ECO:0000256" key="2">
    <source>
        <dbReference type="SAM" id="Phobius"/>
    </source>
</evidence>
<sequence length="684" mass="74521">MDPAMKTADISVPLRGVRGFAKNQSSYPVRSRLMYDQEQDNCTMGLQWESGFLETAVRISRLPMIYLFIMIMSLLQPITAAFTPQHPPGTHILRTNAPNASTPLLECLQVSPPVLSPDSCQKTLMVHTFGFSYGIPFVAEYTPPACDFNRVTINFTVTSAGRQFDRLGHAWFNDTEIFRTSTAEPTQNGIIWTYTKDMSSYLSLFKEPQKLIFDLGNLVDDTYTGSWQTTLTANFFTAEDVNPADVIVPVSTRNSGSDQPSQFVVPGVQAAAALTLPQNIKKAVFTIAASGQAAEEFWWANVLSTDTTVFGNDATLYGYSPFRELQLYIDGTLAGVAWPFPIIFTGGIVPGFWRPIVGIDAFDLLEDEIDITPFLPVLCDGKEHTFEIKVVGIDNDGNGSGKLTSPVGSNWVISGKVFIWLDAAGSITRGTAPTISAPDPTLAALSNVDHVNGTVKTLDYSVTAARQFSLSSHVETSEGSKTVTWSQDLHFWLNGQLSNGGNDQSTTQSTTGNATSSDGYSRSYDYPLWVISSYNVLPDTNFTIDARMGRGKYVQQLGSLAFPSSDQTFDIASYPTSLSFIGSQTNNWQNGTAHYLGAPALKKSFGSGSTEQLFTLDGIVDLAASGVDLYRRHIVAINDSVTYDQEIVGDNVQVNQAPLSSVSSGQDRSYSKMSIKAMLGRGPF</sequence>
<evidence type="ECO:0000313" key="4">
    <source>
        <dbReference type="EMBL" id="PVH94122.1"/>
    </source>
</evidence>
<reference evidence="4 5" key="1">
    <citation type="journal article" date="2018" name="Sci. Rep.">
        <title>Comparative genomics provides insights into the lifestyle and reveals functional heterogeneity of dark septate endophytic fungi.</title>
        <authorList>
            <person name="Knapp D.G."/>
            <person name="Nemeth J.B."/>
            <person name="Barry K."/>
            <person name="Hainaut M."/>
            <person name="Henrissat B."/>
            <person name="Johnson J."/>
            <person name="Kuo A."/>
            <person name="Lim J.H.P."/>
            <person name="Lipzen A."/>
            <person name="Nolan M."/>
            <person name="Ohm R.A."/>
            <person name="Tamas L."/>
            <person name="Grigoriev I.V."/>
            <person name="Spatafora J.W."/>
            <person name="Nagy L.G."/>
            <person name="Kovacs G.M."/>
        </authorList>
    </citation>
    <scope>NUCLEOTIDE SEQUENCE [LARGE SCALE GENOMIC DNA]</scope>
    <source>
        <strain evidence="4 5">DSE2036</strain>
    </source>
</reference>
<dbReference type="Proteomes" id="UP000244855">
    <property type="component" value="Unassembled WGS sequence"/>
</dbReference>
<feature type="region of interest" description="Disordered" evidence="1">
    <location>
        <begin position="499"/>
        <end position="519"/>
    </location>
</feature>
<feature type="domain" description="Peptide N-acetyl-beta-D-glucosaminyl asparaginase amidase A N-terminal" evidence="3">
    <location>
        <begin position="119"/>
        <end position="430"/>
    </location>
</feature>